<protein>
    <submittedName>
        <fullName evidence="1">Uncharacterized protein</fullName>
    </submittedName>
</protein>
<dbReference type="AlphaFoldDB" id="A0A0M2PST6"/>
<name>A0A0M2PST6_PROHO</name>
<gene>
    <name evidence="1" type="ORF">PROH_06700</name>
</gene>
<dbReference type="RefSeq" id="WP_017710808.1">
    <property type="nucleotide sequence ID" value="NZ_KB235933.1"/>
</dbReference>
<proteinExistence type="predicted"/>
<reference evidence="1" key="1">
    <citation type="submission" date="2012-04" db="EMBL/GenBank/DDBJ databases">
        <authorList>
            <person name="Borisov I.G."/>
            <person name="Ivanikova N.V."/>
            <person name="Pinevich A.V."/>
        </authorList>
    </citation>
    <scope>NUCLEOTIDE SEQUENCE</scope>
    <source>
        <strain evidence="1">CALU 1027</strain>
    </source>
</reference>
<dbReference type="eggNOG" id="ENOG5033P4J">
    <property type="taxonomic scope" value="Bacteria"/>
</dbReference>
<keyword evidence="2" id="KW-1185">Reference proteome</keyword>
<organism evidence="1 2">
    <name type="scientific">Prochlorothrix hollandica PCC 9006 = CALU 1027</name>
    <dbReference type="NCBI Taxonomy" id="317619"/>
    <lineage>
        <taxon>Bacteria</taxon>
        <taxon>Bacillati</taxon>
        <taxon>Cyanobacteriota</taxon>
        <taxon>Cyanophyceae</taxon>
        <taxon>Prochlorotrichales</taxon>
        <taxon>Prochlorotrichaceae</taxon>
        <taxon>Prochlorothrix</taxon>
    </lineage>
</organism>
<comment type="caution">
    <text evidence="1">The sequence shown here is derived from an EMBL/GenBank/DDBJ whole genome shotgun (WGS) entry which is preliminary data.</text>
</comment>
<dbReference type="OrthoDB" id="458061at2"/>
<evidence type="ECO:0000313" key="1">
    <source>
        <dbReference type="EMBL" id="KKI99595.1"/>
    </source>
</evidence>
<accession>A0A0M2PST6</accession>
<dbReference type="STRING" id="317619.GCA_000332315_00086"/>
<dbReference type="Proteomes" id="UP000034681">
    <property type="component" value="Unassembled WGS sequence"/>
</dbReference>
<evidence type="ECO:0000313" key="2">
    <source>
        <dbReference type="Proteomes" id="UP000034681"/>
    </source>
</evidence>
<sequence length="119" mass="13336">MLEALEPFGLGDFTSLITEIQLQNWGKTLVIQGLYDPHGQNLPFTLTLHQCYDIRWQPLSPDLNPALPDSEPADLIDLQLQTQGDRSTAIFYTDLFELTVGYDRLTCHTTPTSLSLISA</sequence>
<dbReference type="EMBL" id="AJTX02000004">
    <property type="protein sequence ID" value="KKI99595.1"/>
    <property type="molecule type" value="Genomic_DNA"/>
</dbReference>